<dbReference type="Proteomes" id="UP000504639">
    <property type="component" value="Chromosome Z"/>
</dbReference>
<reference evidence="10" key="1">
    <citation type="submission" date="2025-08" db="UniProtKB">
        <authorList>
            <consortium name="RefSeq"/>
        </authorList>
    </citation>
    <scope>IDENTIFICATION</scope>
    <source>
        <tissue evidence="10">Lung</tissue>
    </source>
</reference>
<evidence type="ECO:0000256" key="8">
    <source>
        <dbReference type="SAM" id="MobiDB-lite"/>
    </source>
</evidence>
<evidence type="ECO:0000256" key="7">
    <source>
        <dbReference type="ARBA" id="ARBA00047660"/>
    </source>
</evidence>
<evidence type="ECO:0000256" key="2">
    <source>
        <dbReference type="ARBA" id="ARBA00006270"/>
    </source>
</evidence>
<comment type="catalytic activity">
    <reaction evidence="7">
        <text>GTP + H2O = GDP + phosphate + H(+)</text>
        <dbReference type="Rhea" id="RHEA:19669"/>
        <dbReference type="ChEBI" id="CHEBI:15377"/>
        <dbReference type="ChEBI" id="CHEBI:15378"/>
        <dbReference type="ChEBI" id="CHEBI:37565"/>
        <dbReference type="ChEBI" id="CHEBI:43474"/>
        <dbReference type="ChEBI" id="CHEBI:58189"/>
        <dbReference type="EC" id="3.6.5.2"/>
    </reaction>
    <physiologicalReaction direction="left-to-right" evidence="7">
        <dbReference type="Rhea" id="RHEA:19670"/>
    </physiologicalReaction>
</comment>
<dbReference type="KEGG" id="aful:116500530"/>
<dbReference type="GO" id="GO:0003925">
    <property type="term" value="F:G protein activity"/>
    <property type="evidence" value="ECO:0007669"/>
    <property type="project" value="UniProtKB-EC"/>
</dbReference>
<dbReference type="InParanoid" id="A0A6J3EE38"/>
<protein>
    <recommendedName>
        <fullName evidence="3">small monomeric GTPase</fullName>
        <ecNumber evidence="3">3.6.5.2</ecNumber>
    </recommendedName>
</protein>
<feature type="compositionally biased region" description="Basic and acidic residues" evidence="8">
    <location>
        <begin position="1"/>
        <end position="12"/>
    </location>
</feature>
<evidence type="ECO:0000256" key="5">
    <source>
        <dbReference type="ARBA" id="ARBA00023134"/>
    </source>
</evidence>
<dbReference type="AlphaFoldDB" id="A0A6J3EE38"/>
<dbReference type="GO" id="GO:0005525">
    <property type="term" value="F:GTP binding"/>
    <property type="evidence" value="ECO:0007669"/>
    <property type="project" value="UniProtKB-KW"/>
</dbReference>
<evidence type="ECO:0000256" key="6">
    <source>
        <dbReference type="ARBA" id="ARBA00023289"/>
    </source>
</evidence>
<proteinExistence type="inferred from homology"/>
<dbReference type="InterPro" id="IPR001806">
    <property type="entry name" value="Small_GTPase"/>
</dbReference>
<dbReference type="FunFam" id="3.40.50.300:FF:001447">
    <property type="entry name" value="Ras-related protein Rab-1B"/>
    <property type="match status" value="1"/>
</dbReference>
<sequence>MSFDHDENKSEECMASAQDSRYGQKDTSDQNFDYMFKLLIIGNSSVGKTSFLFRYADDSFTSAFVSTVGIDFKVKTVFKNEKRIKLQIWERIAKKIFMQQLYHISSFLGDGDTQLEGLIAELLTMLDLELKFEVCAIFLGYLKILSNVSFSR</sequence>
<dbReference type="SMART" id="SM00175">
    <property type="entry name" value="RAB"/>
    <property type="match status" value="1"/>
</dbReference>
<dbReference type="GO" id="GO:0016020">
    <property type="term" value="C:membrane"/>
    <property type="evidence" value="ECO:0007669"/>
    <property type="project" value="UniProtKB-SubCell"/>
</dbReference>
<evidence type="ECO:0000256" key="3">
    <source>
        <dbReference type="ARBA" id="ARBA00011984"/>
    </source>
</evidence>
<keyword evidence="4" id="KW-0547">Nucleotide-binding</keyword>
<organism evidence="9 10">
    <name type="scientific">Aythya fuligula</name>
    <name type="common">Tufted duck</name>
    <name type="synonym">Anas fuligula</name>
    <dbReference type="NCBI Taxonomy" id="219594"/>
    <lineage>
        <taxon>Eukaryota</taxon>
        <taxon>Metazoa</taxon>
        <taxon>Chordata</taxon>
        <taxon>Craniata</taxon>
        <taxon>Vertebrata</taxon>
        <taxon>Euteleostomi</taxon>
        <taxon>Archelosauria</taxon>
        <taxon>Archosauria</taxon>
        <taxon>Dinosauria</taxon>
        <taxon>Saurischia</taxon>
        <taxon>Theropoda</taxon>
        <taxon>Coelurosauria</taxon>
        <taxon>Aves</taxon>
        <taxon>Neognathae</taxon>
        <taxon>Galloanserae</taxon>
        <taxon>Anseriformes</taxon>
        <taxon>Anatidae</taxon>
        <taxon>Aythyinae</taxon>
        <taxon>Aythya</taxon>
    </lineage>
</organism>
<feature type="region of interest" description="Disordered" evidence="8">
    <location>
        <begin position="1"/>
        <end position="25"/>
    </location>
</feature>
<dbReference type="SUPFAM" id="SSF52540">
    <property type="entry name" value="P-loop containing nucleoside triphosphate hydrolases"/>
    <property type="match status" value="1"/>
</dbReference>
<evidence type="ECO:0000313" key="9">
    <source>
        <dbReference type="Proteomes" id="UP000504639"/>
    </source>
</evidence>
<dbReference type="Pfam" id="PF00071">
    <property type="entry name" value="Ras"/>
    <property type="match status" value="1"/>
</dbReference>
<dbReference type="InterPro" id="IPR027417">
    <property type="entry name" value="P-loop_NTPase"/>
</dbReference>
<keyword evidence="9" id="KW-1185">Reference proteome</keyword>
<comment type="subcellular location">
    <subcellularLocation>
        <location evidence="1">Membrane</location>
        <topology evidence="1">Lipid-anchor</topology>
    </subcellularLocation>
</comment>
<dbReference type="PROSITE" id="PS51419">
    <property type="entry name" value="RAB"/>
    <property type="match status" value="1"/>
</dbReference>
<keyword evidence="5" id="KW-0342">GTP-binding</keyword>
<dbReference type="InterPro" id="IPR050305">
    <property type="entry name" value="Small_GTPase_Rab"/>
</dbReference>
<dbReference type="RefSeq" id="XP_032061499.1">
    <property type="nucleotide sequence ID" value="XM_032205608.1"/>
</dbReference>
<dbReference type="PRINTS" id="PR00449">
    <property type="entry name" value="RASTRNSFRMNG"/>
</dbReference>
<dbReference type="EC" id="3.6.5.2" evidence="3"/>
<evidence type="ECO:0000313" key="10">
    <source>
        <dbReference type="RefSeq" id="XP_032061499.1"/>
    </source>
</evidence>
<accession>A0A6J3EE38</accession>
<gene>
    <name evidence="10" type="primary">RAB3C</name>
</gene>
<dbReference type="Gene3D" id="3.40.50.300">
    <property type="entry name" value="P-loop containing nucleotide triphosphate hydrolases"/>
    <property type="match status" value="1"/>
</dbReference>
<name>A0A6J3EE38_AYTFU</name>
<dbReference type="PANTHER" id="PTHR47980">
    <property type="entry name" value="LD44762P"/>
    <property type="match status" value="1"/>
</dbReference>
<evidence type="ECO:0000256" key="1">
    <source>
        <dbReference type="ARBA" id="ARBA00004635"/>
    </source>
</evidence>
<keyword evidence="6" id="KW-0449">Lipoprotein</keyword>
<comment type="similarity">
    <text evidence="2">Belongs to the small GTPase superfamily. Rab family.</text>
</comment>
<dbReference type="CTD" id="115827"/>
<dbReference type="GeneID" id="116500530"/>
<keyword evidence="6" id="KW-0636">Prenylation</keyword>
<evidence type="ECO:0000256" key="4">
    <source>
        <dbReference type="ARBA" id="ARBA00022741"/>
    </source>
</evidence>